<dbReference type="Gene3D" id="2.60.40.1180">
    <property type="entry name" value="Golgi alpha-mannosidase II"/>
    <property type="match status" value="1"/>
</dbReference>
<feature type="binding site" evidence="7">
    <location>
        <begin position="495"/>
        <end position="499"/>
    </location>
    <ligand>
        <name>substrate</name>
    </ligand>
</feature>
<evidence type="ECO:0000313" key="10">
    <source>
        <dbReference type="EMBL" id="RSH77089.1"/>
    </source>
</evidence>
<dbReference type="Pfam" id="PF16874">
    <property type="entry name" value="Glyco_hydro_36C"/>
    <property type="match status" value="1"/>
</dbReference>
<dbReference type="PROSITE" id="PS00512">
    <property type="entry name" value="ALPHA_GALACTOSIDASE"/>
    <property type="match status" value="1"/>
</dbReference>
<dbReference type="STRING" id="105984.A0A427XDW2"/>
<dbReference type="CDD" id="cd14791">
    <property type="entry name" value="GH36"/>
    <property type="match status" value="1"/>
</dbReference>
<evidence type="ECO:0000259" key="9">
    <source>
        <dbReference type="Pfam" id="PF16875"/>
    </source>
</evidence>
<dbReference type="AlphaFoldDB" id="A0A427XDW2"/>
<evidence type="ECO:0000313" key="11">
    <source>
        <dbReference type="Proteomes" id="UP000279236"/>
    </source>
</evidence>
<keyword evidence="11" id="KW-1185">Reference proteome</keyword>
<feature type="binding site" evidence="7">
    <location>
        <begin position="373"/>
        <end position="374"/>
    </location>
    <ligand>
        <name>substrate</name>
    </ligand>
</feature>
<dbReference type="PANTHER" id="PTHR43053:SF3">
    <property type="entry name" value="ALPHA-GALACTOSIDASE C-RELATED"/>
    <property type="match status" value="1"/>
</dbReference>
<evidence type="ECO:0000256" key="3">
    <source>
        <dbReference type="ARBA" id="ARBA00022801"/>
    </source>
</evidence>
<keyword evidence="4 5" id="KW-0326">Glycosidase</keyword>
<evidence type="ECO:0000256" key="2">
    <source>
        <dbReference type="ARBA" id="ARBA00012755"/>
    </source>
</evidence>
<dbReference type="InterPro" id="IPR038417">
    <property type="entry name" value="Alpga-gal_N_sf"/>
</dbReference>
<dbReference type="InterPro" id="IPR017853">
    <property type="entry name" value="GH"/>
</dbReference>
<reference evidence="10 11" key="1">
    <citation type="submission" date="2018-11" db="EMBL/GenBank/DDBJ databases">
        <title>Genome sequence of Apiotrichum porosum DSM 27194.</title>
        <authorList>
            <person name="Aliyu H."/>
            <person name="Gorte O."/>
            <person name="Ochsenreither K."/>
        </authorList>
    </citation>
    <scope>NUCLEOTIDE SEQUENCE [LARGE SCALE GENOMIC DNA]</scope>
    <source>
        <strain evidence="10 11">DSM 27194</strain>
    </source>
</reference>
<dbReference type="InterPro" id="IPR002252">
    <property type="entry name" value="Glyco_hydro_36"/>
</dbReference>
<dbReference type="Gene3D" id="3.20.20.70">
    <property type="entry name" value="Aldolase class I"/>
    <property type="match status" value="1"/>
</dbReference>
<dbReference type="EC" id="3.2.1.22" evidence="2 5"/>
<dbReference type="Pfam" id="PF16875">
    <property type="entry name" value="Glyco_hydro_36N"/>
    <property type="match status" value="1"/>
</dbReference>
<dbReference type="PRINTS" id="PR00743">
    <property type="entry name" value="GLHYDRLASE36"/>
</dbReference>
<dbReference type="Pfam" id="PF02065">
    <property type="entry name" value="Melibiase"/>
    <property type="match status" value="1"/>
</dbReference>
<dbReference type="PIRSF" id="PIRSF005536">
    <property type="entry name" value="Agal"/>
    <property type="match status" value="1"/>
</dbReference>
<dbReference type="InterPro" id="IPR050985">
    <property type="entry name" value="Alpha-glycosidase_related"/>
</dbReference>
<dbReference type="EMBL" id="RSCE01000018">
    <property type="protein sequence ID" value="RSH77089.1"/>
    <property type="molecule type" value="Genomic_DNA"/>
</dbReference>
<dbReference type="RefSeq" id="XP_028472236.1">
    <property type="nucleotide sequence ID" value="XM_028619367.1"/>
</dbReference>
<comment type="caution">
    <text evidence="10">The sequence shown here is derived from an EMBL/GenBank/DDBJ whole genome shotgun (WGS) entry which is preliminary data.</text>
</comment>
<dbReference type="InterPro" id="IPR013785">
    <property type="entry name" value="Aldolase_TIM"/>
</dbReference>
<dbReference type="Proteomes" id="UP000279236">
    <property type="component" value="Unassembled WGS sequence"/>
</dbReference>
<dbReference type="GO" id="GO:0016052">
    <property type="term" value="P:carbohydrate catabolic process"/>
    <property type="evidence" value="ECO:0007669"/>
    <property type="project" value="InterPro"/>
</dbReference>
<proteinExistence type="inferred from homology"/>
<dbReference type="OrthoDB" id="5795902at2759"/>
<dbReference type="InterPro" id="IPR031704">
    <property type="entry name" value="Glyco_hydro_36_N"/>
</dbReference>
<accession>A0A427XDW2</accession>
<evidence type="ECO:0000256" key="5">
    <source>
        <dbReference type="PIRNR" id="PIRNR005536"/>
    </source>
</evidence>
<dbReference type="GeneID" id="39588261"/>
<evidence type="ECO:0000256" key="4">
    <source>
        <dbReference type="ARBA" id="ARBA00023295"/>
    </source>
</evidence>
<gene>
    <name evidence="10" type="ORF">EHS24_003718</name>
</gene>
<feature type="domain" description="Glycosyl hydrolase family 36 C-terminal" evidence="8">
    <location>
        <begin position="659"/>
        <end position="732"/>
    </location>
</feature>
<feature type="binding site" evidence="7">
    <location>
        <position position="559"/>
    </location>
    <ligand>
        <name>substrate</name>
    </ligand>
</feature>
<evidence type="ECO:0000256" key="6">
    <source>
        <dbReference type="PIRSR" id="PIRSR005536-1"/>
    </source>
</evidence>
<dbReference type="Gene3D" id="2.70.98.60">
    <property type="entry name" value="alpha-galactosidase from lactobacil brevis"/>
    <property type="match status" value="1"/>
</dbReference>
<evidence type="ECO:0000259" key="8">
    <source>
        <dbReference type="Pfam" id="PF16874"/>
    </source>
</evidence>
<dbReference type="InterPro" id="IPR013780">
    <property type="entry name" value="Glyco_hydro_b"/>
</dbReference>
<comment type="similarity">
    <text evidence="5">Belongs to the glycosyl hydrolase.</text>
</comment>
<protein>
    <recommendedName>
        <fullName evidence="2 5">Alpha-galactosidase</fullName>
        <ecNumber evidence="2 5">3.2.1.22</ecNumber>
    </recommendedName>
</protein>
<feature type="active site" description="Proton donor" evidence="6">
    <location>
        <position position="559"/>
    </location>
</feature>
<feature type="domain" description="Glycosyl hydrolase family 36 N-terminal" evidence="9">
    <location>
        <begin position="49"/>
        <end position="292"/>
    </location>
</feature>
<evidence type="ECO:0000256" key="7">
    <source>
        <dbReference type="PIRSR" id="PIRSR005536-2"/>
    </source>
</evidence>
<sequence>MTVVTPTDIKTDNSANGTAAFLGSIRATKDGIFSLHSTGIQYRFHVSDGELVHDHFGAPAPARHQPVDLSADREGWALMLGDVSREWPDAGRGDFRLPAIHVQHAAGHCVSAFKYVGHEVVAGKPAIPGLPSTWGSDHDVSTLLIHMADTEADLVAQLRYSIFPATNAITRSFSITNNSQQTVQIQRAASFSIDLLGTQWELVQLTGEWGREMRQSRHPVHLGVQGSTGYAGHHFNPFVAMVSPETTEHHGPAYGFSLVWSGSFSFEVEQHSTNRVRVLAGLNPLHLSYPLAPGETFHSPEGVAVYSANGLGGMSRHLHRLYRDHLCRSRWVHEPRPTLMNIWEGMYFDFEAKDVYARAQSAAGFGVKLLVMDDGWFGVRYPRVNEDAGLGDWVPNPARFPEGLPKLIADVTAIDVTTESNPTKLKFGLWIEPEMVNPASELYEAHPDWVLHAANRPRTLRRKQLVLDLSKVQVQDHIISTVEAVLSSGDISYVKWDNNRAMHELPSPATAYRYILGLYRVLDVLTNKFPDVLFEGCASGGGRFDPGMFHYWPQNWVSDDTDGLERLLSQWGCTLAYPASAMGCHVSSGDHQVGRTTPLDFRATVAMMGGSFGFEFDLALLNEDDRAYIPAMIALAEEVNPYVVGGDQFRLADPASNYPAVFYLARDRSKGVLLAFQIHARIRIDIPPIRFVGIDAAALYDVGGKVHAGTELLNFGLCLQWKVADYQSQVVWVTRVT</sequence>
<dbReference type="SUPFAM" id="SSF51445">
    <property type="entry name" value="(Trans)glycosidases"/>
    <property type="match status" value="1"/>
</dbReference>
<organism evidence="10 11">
    <name type="scientific">Apiotrichum porosum</name>
    <dbReference type="NCBI Taxonomy" id="105984"/>
    <lineage>
        <taxon>Eukaryota</taxon>
        <taxon>Fungi</taxon>
        <taxon>Dikarya</taxon>
        <taxon>Basidiomycota</taxon>
        <taxon>Agaricomycotina</taxon>
        <taxon>Tremellomycetes</taxon>
        <taxon>Trichosporonales</taxon>
        <taxon>Trichosporonaceae</taxon>
        <taxon>Apiotrichum</taxon>
    </lineage>
</organism>
<evidence type="ECO:0000256" key="1">
    <source>
        <dbReference type="ARBA" id="ARBA00001255"/>
    </source>
</evidence>
<dbReference type="GO" id="GO:0004557">
    <property type="term" value="F:alpha-galactosidase activity"/>
    <property type="evidence" value="ECO:0007669"/>
    <property type="project" value="UniProtKB-UniRule"/>
</dbReference>
<keyword evidence="3 5" id="KW-0378">Hydrolase</keyword>
<feature type="active site" description="Nucleophile" evidence="6">
    <location>
        <position position="497"/>
    </location>
</feature>
<dbReference type="InterPro" id="IPR031705">
    <property type="entry name" value="Glyco_hydro_36_C"/>
</dbReference>
<dbReference type="PANTHER" id="PTHR43053">
    <property type="entry name" value="GLYCOSIDASE FAMILY 31"/>
    <property type="match status" value="1"/>
</dbReference>
<feature type="binding site" evidence="7">
    <location>
        <position position="537"/>
    </location>
    <ligand>
        <name>substrate</name>
    </ligand>
</feature>
<comment type="function">
    <text evidence="5">Hydrolyzes a variety of simple alpha-D-galactoside as well as more complex molecules such as oligosaccharides and polysaccharides.</text>
</comment>
<dbReference type="FunFam" id="3.20.20.70:FF:000118">
    <property type="entry name" value="Alpha-galactosidase"/>
    <property type="match status" value="1"/>
</dbReference>
<name>A0A427XDW2_9TREE</name>
<dbReference type="InterPro" id="IPR000111">
    <property type="entry name" value="Glyco_hydro_27/36_CS"/>
</dbReference>
<comment type="catalytic activity">
    <reaction evidence="1 5">
        <text>Hydrolysis of terminal, non-reducing alpha-D-galactose residues in alpha-D-galactosides, including galactose oligosaccharides, galactomannans and galactolipids.</text>
        <dbReference type="EC" id="3.2.1.22"/>
    </reaction>
</comment>
<feature type="binding site" evidence="7">
    <location>
        <position position="209"/>
    </location>
    <ligand>
        <name>substrate</name>
    </ligand>
</feature>
<feature type="binding site" evidence="7">
    <location>
        <position position="462"/>
    </location>
    <ligand>
        <name>substrate</name>
    </ligand>
</feature>